<proteinExistence type="predicted"/>
<dbReference type="RefSeq" id="WP_014319394.1">
    <property type="nucleotide sequence ID" value="NZ_LJXR01000006.1"/>
</dbReference>
<evidence type="ECO:0000313" key="2">
    <source>
        <dbReference type="Proteomes" id="UP000186159"/>
    </source>
</evidence>
<name>A0AAX0J1P1_CORDP</name>
<protein>
    <submittedName>
        <fullName evidence="1">Uncharacterized protein</fullName>
    </submittedName>
</protein>
<evidence type="ECO:0000313" key="1">
    <source>
        <dbReference type="EMBL" id="OKY23041.1"/>
    </source>
</evidence>
<organism evidence="1 2">
    <name type="scientific">Corynebacterium diphtheriae bv. gravis</name>
    <dbReference type="NCBI Taxonomy" id="1720349"/>
    <lineage>
        <taxon>Bacteria</taxon>
        <taxon>Bacillati</taxon>
        <taxon>Actinomycetota</taxon>
        <taxon>Actinomycetes</taxon>
        <taxon>Mycobacteriales</taxon>
        <taxon>Corynebacteriaceae</taxon>
        <taxon>Corynebacterium</taxon>
    </lineage>
</organism>
<dbReference type="AlphaFoldDB" id="A0AAX0J1P1"/>
<gene>
    <name evidence="1" type="ORF">AOT42_09985</name>
</gene>
<dbReference type="GeneID" id="67035394"/>
<sequence>MPTDCLRQVVLIKPTFLLRGIVGPKHEMLIFEFSESSDAMVLGDIPAVKSSTAFKLYAKWVAL</sequence>
<comment type="caution">
    <text evidence="1">The sequence shown here is derived from an EMBL/GenBank/DDBJ whole genome shotgun (WGS) entry which is preliminary data.</text>
</comment>
<reference evidence="1 2" key="1">
    <citation type="submission" date="2015-09" db="EMBL/GenBank/DDBJ databases">
        <title>Genome sequencing of Corynebacterium diphtheriae Bv. Gravis strain DSM 44123.</title>
        <authorList>
            <person name="Sangal V."/>
            <person name="Burkovski A."/>
        </authorList>
    </citation>
    <scope>NUCLEOTIDE SEQUENCE [LARGE SCALE GENOMIC DNA]</scope>
    <source>
        <strain evidence="1 2">DSM 44123</strain>
    </source>
</reference>
<dbReference type="Proteomes" id="UP000186159">
    <property type="component" value="Unassembled WGS sequence"/>
</dbReference>
<accession>A0AAX0J1P1</accession>
<dbReference type="EMBL" id="LJXR01000006">
    <property type="protein sequence ID" value="OKY23041.1"/>
    <property type="molecule type" value="Genomic_DNA"/>
</dbReference>